<dbReference type="PANTHER" id="PTHR43308">
    <property type="entry name" value="OUTER MEMBRANE PROTEIN ALPHA-RELATED"/>
    <property type="match status" value="1"/>
</dbReference>
<dbReference type="InterPro" id="IPR025883">
    <property type="entry name" value="Cadherin-like_domain"/>
</dbReference>
<protein>
    <recommendedName>
        <fullName evidence="2">SLH domain-containing protein</fullName>
    </recommendedName>
</protein>
<dbReference type="Proteomes" id="UP000615455">
    <property type="component" value="Unassembled WGS sequence"/>
</dbReference>
<dbReference type="Pfam" id="PF00395">
    <property type="entry name" value="SLH"/>
    <property type="match status" value="3"/>
</dbReference>
<dbReference type="InterPro" id="IPR026457">
    <property type="entry name" value="CSLREA_Nterm"/>
</dbReference>
<sequence length="2051" mass="211866">MVHWRDVRSIFRGNRFYARAALLGLLLLVAAGIGAVSVASAATFTVNTTADTVDSNTGDGVCADSNSECSLRAAIMQANALPGADVITIPTGTYTTASAQLEIRGDVTLQGSNSASTIIQAGLNAAASTHRVLEINPDLDNTGYNVTIQGLTIRYGNSTPLSNYGGGGIGGDVGSKTLTITDSIIANNTTAEDGFGGGMYISGTSAGKVKLTNVTITDNTAGAANSANYSSRGGGMYLEGDMALEMSNLTVQNNMSYGLGGGVAIVSASNALRNVTIASSTFSSNKAFSKNGGTEGRAGGLYLGSPAVITNTAFTGNTAGSDGGGLVLDFFAGTVSLTDVEGTGNSAVRGGGMFINANKAPVLTRTNFTGNNSGGNIAVNSEGTDMIVTMAPNGTFSQGKIGAHYTVTVTNNGNVKTNGTVTAVVTLPTGLTASVLAGSGWTCTPATLTCFRSDVLNGKNNYPVIDVTVDVAANTPRSVTSSVSVSGGDELDVSNNTGTHNTTVLSKDATLTGLILSNAALKETFAPETIAYTVDVLYAVNSLKVTPVVNESHATVKVNNTLVTSGQASGSIPLSVGSSNVITVTVTAENSDTKSYTITVNRAPQSSDATLKDLTVDGTTVTDFVPGTVAYTVKVPNEKTAVTVLGTKTDAMAGTPVVVGGSNLAVGNNTVTITVTAENGITKVYTVTVVRAPSSNANLIGLNVDGAPLADFASGTPAYTLNVLYAKSAIAITGIKEDATANAVVAGGSILAVGNNTVTVTVTAEDGTTKKIYTVTVVRADKSTNANLTDLKVDGVSVVGFSSSRLNYTVNVPNTKTSVVVMGTKEDSTAGNPVVVGGSNLLVGDNTVTVTVTAEDGTTKKVYTVIIVRAANSDASLSALEVDGTSVANFDPNTLTYTVNVPNATQSVVVTGTKKETTASDPVVVGGSNLLVGNNTVTVTVTAEDGTTKKIYTVTVVRAASSDASLSDLKVDGTSVANFDPLDLAYTLNVPNSQTSVVVVTTTTDPTALTPVVIGGSNLLVGNNTVTITVTAEDGTTKKVYTLTIVRAASNDAALIGLSVDGTPLTGFASDTFTYTYNVLYAKTSINITGTKAYANASVAVAGGSNLIVGHNTVTVTVTAEDGVTKQDYTVTVVRADKSTNANLNDLKIDGVSVAGFSPSKLTYKVTVPNTTTSVVVVGTKEDSAAGNPVVVGGSNLLVGDNTVTVTVTAEDGTTEKVYTMTVVRAASNDASLSDLKVDGTSVANFDPNTLAYTVNVPNAQTSVAVTATKLDPAAQVQVVGGSNMVVGNSNKVTVTVTAQDGITKKEYIVSVVRAGSSNSSLSSLSVDGKPIAGFASGTLTYTVHVPNAKKFVVVTATKTDPTANVLIVGGSNLDVGNSNTVKVTVTAEDGTSVTSYIITIDRAANDDASLSGLSVDGKPLADFDSGKLHYAVTVTNEVYSVTVSGSVYAPTSQILINNVVGASKVITLQDGLNAVVVKVIAQNLSEQVYSIAITRNTSAELNGFSLSGVTLTPVFAPKTLGYSGTVPNTVQSTTVSASVYDPLASIAVYHNNVLINNVNAPIQLIEGRNTVSIVVTPRIGDVQTYTAVITREGQPSSSGSGGGGPSDPTQVFFRIGDNGTELPIRLERKHAADGRVIDTVAITPEIVQLAGSSGSKGNVLKLKIPQIPEGSDEFNIGFTQEALQALNKGGTAISIEMEAVQMTIPLHTVAKALESKEELLIRFIPISSDAAKQQIEKRVMTAVLVTKAAGSGQVAVVGLPLTIESNITNNEVTLNFSFKGIQIPTDPKKRNEFLASLGIYIEHSDGEKELVKGKINYDTQRNPVSMEIIITKFSTFSMIEIQKKPIDTISYTNWIEGYPDGTFKPNQSITRAEVSSIFVKAIAKPQSLVALQNFKDVADQHWAAGAIHQAQKAEWLSGYPDGSFKPDAPITRGELAAIIVKINKLAVNNDVQAFVDTKNHWAAGYIQAAKASGLMSGYEDGSFRPDQRLTRAEAVKVINNLLKRPTPKLGKDVWKDVSQKDWFWSDVQSASESFSQTQYVDGTSSSIVLP</sequence>
<keyword evidence="4" id="KW-1185">Reference proteome</keyword>
<dbReference type="Gene3D" id="2.60.40.2340">
    <property type="match status" value="2"/>
</dbReference>
<comment type="caution">
    <text evidence="3">The sequence shown here is derived from an EMBL/GenBank/DDBJ whole genome shotgun (WGS) entry which is preliminary data.</text>
</comment>
<dbReference type="RefSeq" id="WP_189020109.1">
    <property type="nucleotide sequence ID" value="NZ_BMHE01000067.1"/>
</dbReference>
<accession>A0ABQ1FHP4</accession>
<dbReference type="SMART" id="SM00710">
    <property type="entry name" value="PbH1"/>
    <property type="match status" value="9"/>
</dbReference>
<dbReference type="InterPro" id="IPR011050">
    <property type="entry name" value="Pectin_lyase_fold/virulence"/>
</dbReference>
<proteinExistence type="predicted"/>
<dbReference type="SUPFAM" id="SSF51126">
    <property type="entry name" value="Pectin lyase-like"/>
    <property type="match status" value="1"/>
</dbReference>
<name>A0ABQ1FHP4_9BACL</name>
<keyword evidence="1" id="KW-0732">Signal</keyword>
<gene>
    <name evidence="3" type="ORF">GCM10008018_67130</name>
</gene>
<dbReference type="InterPro" id="IPR006626">
    <property type="entry name" value="PbH1"/>
</dbReference>
<evidence type="ECO:0000256" key="1">
    <source>
        <dbReference type="SAM" id="SignalP"/>
    </source>
</evidence>
<dbReference type="Pfam" id="PF12733">
    <property type="entry name" value="Cadherin-like"/>
    <property type="match status" value="12"/>
</dbReference>
<evidence type="ECO:0000313" key="3">
    <source>
        <dbReference type="EMBL" id="GGA12676.1"/>
    </source>
</evidence>
<feature type="domain" description="SLH" evidence="2">
    <location>
        <begin position="1830"/>
        <end position="1890"/>
    </location>
</feature>
<feature type="chain" id="PRO_5046737548" description="SLH domain-containing protein" evidence="1">
    <location>
        <begin position="42"/>
        <end position="2051"/>
    </location>
</feature>
<dbReference type="InterPro" id="IPR051465">
    <property type="entry name" value="Cell_Envelope_Struct_Comp"/>
</dbReference>
<feature type="signal peptide" evidence="1">
    <location>
        <begin position="1"/>
        <end position="41"/>
    </location>
</feature>
<feature type="domain" description="SLH" evidence="2">
    <location>
        <begin position="1950"/>
        <end position="2013"/>
    </location>
</feature>
<dbReference type="PANTHER" id="PTHR43308:SF5">
    <property type="entry name" value="S-LAYER PROTEIN _ PEPTIDOGLYCAN ENDO-BETA-N-ACETYLGLUCOSAMINIDASE"/>
    <property type="match status" value="1"/>
</dbReference>
<reference evidence="4" key="1">
    <citation type="journal article" date="2019" name="Int. J. Syst. Evol. Microbiol.">
        <title>The Global Catalogue of Microorganisms (GCM) 10K type strain sequencing project: providing services to taxonomists for standard genome sequencing and annotation.</title>
        <authorList>
            <consortium name="The Broad Institute Genomics Platform"/>
            <consortium name="The Broad Institute Genome Sequencing Center for Infectious Disease"/>
            <person name="Wu L."/>
            <person name="Ma J."/>
        </authorList>
    </citation>
    <scope>NUCLEOTIDE SEQUENCE [LARGE SCALE GENOMIC DNA]</scope>
    <source>
        <strain evidence="4">CGMCC 1.15043</strain>
    </source>
</reference>
<feature type="domain" description="SLH" evidence="2">
    <location>
        <begin position="1891"/>
        <end position="1949"/>
    </location>
</feature>
<evidence type="ECO:0000259" key="2">
    <source>
        <dbReference type="PROSITE" id="PS51272"/>
    </source>
</evidence>
<dbReference type="EMBL" id="BMHE01000067">
    <property type="protein sequence ID" value="GGA12676.1"/>
    <property type="molecule type" value="Genomic_DNA"/>
</dbReference>
<organism evidence="3 4">
    <name type="scientific">Paenibacillus marchantiophytorum</name>
    <dbReference type="NCBI Taxonomy" id="1619310"/>
    <lineage>
        <taxon>Bacteria</taxon>
        <taxon>Bacillati</taxon>
        <taxon>Bacillota</taxon>
        <taxon>Bacilli</taxon>
        <taxon>Bacillales</taxon>
        <taxon>Paenibacillaceae</taxon>
        <taxon>Paenibacillus</taxon>
    </lineage>
</organism>
<dbReference type="NCBIfam" id="TIGR04214">
    <property type="entry name" value="CSLREA_Nterm"/>
    <property type="match status" value="1"/>
</dbReference>
<dbReference type="PROSITE" id="PS51272">
    <property type="entry name" value="SLH"/>
    <property type="match status" value="3"/>
</dbReference>
<dbReference type="InterPro" id="IPR001119">
    <property type="entry name" value="SLH_dom"/>
</dbReference>
<evidence type="ECO:0000313" key="4">
    <source>
        <dbReference type="Proteomes" id="UP000615455"/>
    </source>
</evidence>